<dbReference type="GO" id="GO:0015344">
    <property type="term" value="F:siderophore uptake transmembrane transporter activity"/>
    <property type="evidence" value="ECO:0007669"/>
    <property type="project" value="TreeGrafter"/>
</dbReference>
<feature type="signal peptide" evidence="11">
    <location>
        <begin position="1"/>
        <end position="37"/>
    </location>
</feature>
<evidence type="ECO:0000256" key="10">
    <source>
        <dbReference type="RuleBase" id="RU003357"/>
    </source>
</evidence>
<evidence type="ECO:0000256" key="7">
    <source>
        <dbReference type="ARBA" id="ARBA00023136"/>
    </source>
</evidence>
<comment type="similarity">
    <text evidence="2 9 10">Belongs to the TonB-dependent receptor family.</text>
</comment>
<evidence type="ECO:0000313" key="15">
    <source>
        <dbReference type="Proteomes" id="UP000662572"/>
    </source>
</evidence>
<evidence type="ECO:0000256" key="4">
    <source>
        <dbReference type="ARBA" id="ARBA00022452"/>
    </source>
</evidence>
<dbReference type="GO" id="GO:0015232">
    <property type="term" value="F:heme transmembrane transporter activity"/>
    <property type="evidence" value="ECO:0007669"/>
    <property type="project" value="InterPro"/>
</dbReference>
<dbReference type="PANTHER" id="PTHR30069">
    <property type="entry name" value="TONB-DEPENDENT OUTER MEMBRANE RECEPTOR"/>
    <property type="match status" value="1"/>
</dbReference>
<dbReference type="Pfam" id="PF00593">
    <property type="entry name" value="TonB_dep_Rec_b-barrel"/>
    <property type="match status" value="1"/>
</dbReference>
<gene>
    <name evidence="14" type="primary">hmuA</name>
    <name evidence="14" type="ORF">GCM10011273_24990</name>
</gene>
<name>A0A918UVP2_9CAUL</name>
<dbReference type="InterPro" id="IPR037066">
    <property type="entry name" value="Plug_dom_sf"/>
</dbReference>
<dbReference type="InterPro" id="IPR011276">
    <property type="entry name" value="TonB_haem/Hb_rcpt"/>
</dbReference>
<dbReference type="AlphaFoldDB" id="A0A918UVP2"/>
<dbReference type="Gene3D" id="2.170.130.10">
    <property type="entry name" value="TonB-dependent receptor, plug domain"/>
    <property type="match status" value="1"/>
</dbReference>
<evidence type="ECO:0000259" key="12">
    <source>
        <dbReference type="Pfam" id="PF00593"/>
    </source>
</evidence>
<dbReference type="Pfam" id="PF07715">
    <property type="entry name" value="Plug"/>
    <property type="match status" value="1"/>
</dbReference>
<dbReference type="InterPro" id="IPR039426">
    <property type="entry name" value="TonB-dep_rcpt-like"/>
</dbReference>
<dbReference type="PANTHER" id="PTHR30069:SF41">
    <property type="entry name" value="HEME_HEMOPEXIN UTILIZATION PROTEIN C"/>
    <property type="match status" value="1"/>
</dbReference>
<feature type="domain" description="TonB-dependent receptor plug" evidence="13">
    <location>
        <begin position="73"/>
        <end position="183"/>
    </location>
</feature>
<keyword evidence="14" id="KW-0675">Receptor</keyword>
<keyword evidence="3 9" id="KW-0813">Transport</keyword>
<keyword evidence="11" id="KW-0732">Signal</keyword>
<protein>
    <submittedName>
        <fullName evidence="14">TonB-dependent receptor</fullName>
    </submittedName>
</protein>
<feature type="chain" id="PRO_5036744290" evidence="11">
    <location>
        <begin position="38"/>
        <end position="717"/>
    </location>
</feature>
<dbReference type="GO" id="GO:0009279">
    <property type="term" value="C:cell outer membrane"/>
    <property type="evidence" value="ECO:0007669"/>
    <property type="project" value="UniProtKB-SubCell"/>
</dbReference>
<evidence type="ECO:0000256" key="8">
    <source>
        <dbReference type="ARBA" id="ARBA00023237"/>
    </source>
</evidence>
<keyword evidence="15" id="KW-1185">Reference proteome</keyword>
<keyword evidence="6 10" id="KW-0798">TonB box</keyword>
<dbReference type="GO" id="GO:0044718">
    <property type="term" value="P:siderophore transmembrane transport"/>
    <property type="evidence" value="ECO:0007669"/>
    <property type="project" value="TreeGrafter"/>
</dbReference>
<keyword evidence="7 9" id="KW-0472">Membrane</keyword>
<evidence type="ECO:0000313" key="14">
    <source>
        <dbReference type="EMBL" id="GGZ37543.1"/>
    </source>
</evidence>
<evidence type="ECO:0000256" key="9">
    <source>
        <dbReference type="PROSITE-ProRule" id="PRU01360"/>
    </source>
</evidence>
<dbReference type="InterPro" id="IPR012910">
    <property type="entry name" value="Plug_dom"/>
</dbReference>
<dbReference type="Proteomes" id="UP000662572">
    <property type="component" value="Unassembled WGS sequence"/>
</dbReference>
<dbReference type="CDD" id="cd01347">
    <property type="entry name" value="ligand_gated_channel"/>
    <property type="match status" value="1"/>
</dbReference>
<keyword evidence="4 9" id="KW-1134">Transmembrane beta strand</keyword>
<feature type="domain" description="TonB-dependent receptor-like beta-barrel" evidence="12">
    <location>
        <begin position="283"/>
        <end position="690"/>
    </location>
</feature>
<reference evidence="14" key="2">
    <citation type="submission" date="2020-09" db="EMBL/GenBank/DDBJ databases">
        <authorList>
            <person name="Sun Q."/>
            <person name="Kim S."/>
        </authorList>
    </citation>
    <scope>NUCLEOTIDE SEQUENCE</scope>
    <source>
        <strain evidence="14">KCTC 32296</strain>
    </source>
</reference>
<evidence type="ECO:0000256" key="1">
    <source>
        <dbReference type="ARBA" id="ARBA00004571"/>
    </source>
</evidence>
<proteinExistence type="inferred from homology"/>
<dbReference type="InterPro" id="IPR036942">
    <property type="entry name" value="Beta-barrel_TonB_sf"/>
</dbReference>
<accession>A0A918UVP2</accession>
<keyword evidence="8 9" id="KW-0998">Cell outer membrane</keyword>
<evidence type="ECO:0000256" key="3">
    <source>
        <dbReference type="ARBA" id="ARBA00022448"/>
    </source>
</evidence>
<reference evidence="14" key="1">
    <citation type="journal article" date="2014" name="Int. J. Syst. Evol. Microbiol.">
        <title>Complete genome sequence of Corynebacterium casei LMG S-19264T (=DSM 44701T), isolated from a smear-ripened cheese.</title>
        <authorList>
            <consortium name="US DOE Joint Genome Institute (JGI-PGF)"/>
            <person name="Walter F."/>
            <person name="Albersmeier A."/>
            <person name="Kalinowski J."/>
            <person name="Ruckert C."/>
        </authorList>
    </citation>
    <scope>NUCLEOTIDE SEQUENCE</scope>
    <source>
        <strain evidence="14">KCTC 32296</strain>
    </source>
</reference>
<comment type="subcellular location">
    <subcellularLocation>
        <location evidence="1 9">Cell outer membrane</location>
        <topology evidence="1 9">Multi-pass membrane protein</topology>
    </subcellularLocation>
</comment>
<comment type="caution">
    <text evidence="14">The sequence shown here is derived from an EMBL/GenBank/DDBJ whole genome shotgun (WGS) entry which is preliminary data.</text>
</comment>
<dbReference type="EMBL" id="BMZB01000003">
    <property type="protein sequence ID" value="GGZ37543.1"/>
    <property type="molecule type" value="Genomic_DNA"/>
</dbReference>
<evidence type="ECO:0000259" key="13">
    <source>
        <dbReference type="Pfam" id="PF07715"/>
    </source>
</evidence>
<dbReference type="NCBIfam" id="TIGR01785">
    <property type="entry name" value="TonB-hemin"/>
    <property type="match status" value="1"/>
</dbReference>
<evidence type="ECO:0000256" key="11">
    <source>
        <dbReference type="SAM" id="SignalP"/>
    </source>
</evidence>
<organism evidence="14 15">
    <name type="scientific">Asticcacaulis endophyticus</name>
    <dbReference type="NCBI Taxonomy" id="1395890"/>
    <lineage>
        <taxon>Bacteria</taxon>
        <taxon>Pseudomonadati</taxon>
        <taxon>Pseudomonadota</taxon>
        <taxon>Alphaproteobacteria</taxon>
        <taxon>Caulobacterales</taxon>
        <taxon>Caulobacteraceae</taxon>
        <taxon>Asticcacaulis</taxon>
    </lineage>
</organism>
<dbReference type="SUPFAM" id="SSF56935">
    <property type="entry name" value="Porins"/>
    <property type="match status" value="1"/>
</dbReference>
<evidence type="ECO:0000256" key="6">
    <source>
        <dbReference type="ARBA" id="ARBA00023077"/>
    </source>
</evidence>
<evidence type="ECO:0000256" key="2">
    <source>
        <dbReference type="ARBA" id="ARBA00009810"/>
    </source>
</evidence>
<dbReference type="Gene3D" id="2.40.170.20">
    <property type="entry name" value="TonB-dependent receptor, beta-barrel domain"/>
    <property type="match status" value="1"/>
</dbReference>
<keyword evidence="5 9" id="KW-0812">Transmembrane</keyword>
<dbReference type="PROSITE" id="PS52016">
    <property type="entry name" value="TONB_DEPENDENT_REC_3"/>
    <property type="match status" value="1"/>
</dbReference>
<dbReference type="InterPro" id="IPR000531">
    <property type="entry name" value="Beta-barrel_TonB"/>
</dbReference>
<sequence>MSKFSGRRGPKGSHVSVLGLALALAAGAQVAAPAALAQDADSKTDLSTEDNGAVSQLSLGKIVVSTGVDKVAIDTPQSVTTLDQEDIDNAQASTIGDLLEGIPGVSAVGGVSGLGQGFNIRGMGTGVADSDSRILINVDGVSKFFEQYRMGGFFSEPELYKRVEVLRGPSSSTLYGAGALAGVINFQTKDASDFLRGDDHLMVRVKGSGESNADARAGSVIIAGRPTDNLDLLLSLSSRVSDDYTDGNGDVVVPSKAEGDSVLAKARYYVGGDKGHSVWASAENWQNDSYQVYDQAEAFATTPVRRKTVNESYIIGYDNAFDGNDWLDVKAQLAYSNMQVDQTENAGFSPNGVGYNSSYVYKTVQGRLENTSTLTFGPDWNAFVTTGLQTYKQERRNPRYRQDGSYINPGATTHPEGDLTRYSAFIQGEFIWKEKLTIIPGVRVDRVKLESDYLIATQSKPETVENTGVSPKIAVLYSLNDNFNLFGSVSRTVRMPVLDEIYSATGTTSQMANLNLDNEESDNIEIGGALAFSSLFTDRDKLHAKLTVFRNDVDNLIARESGGAYYFRNFGKARFEGVELEAEYATRRFFTRAALSLVDGEDLSRAKAIRLNTVPADELTLNAGYVIPSWNLTLGWRGEFAKEAYKYNATTGAVTDTTDDYNIHSLYAVWKPQGEAVLRGVDVRLSVDNVGDEYFQRHLSSLPAEGRTVKLSVGKTF</sequence>
<evidence type="ECO:0000256" key="5">
    <source>
        <dbReference type="ARBA" id="ARBA00022692"/>
    </source>
</evidence>
<dbReference type="RefSeq" id="WP_189487053.1">
    <property type="nucleotide sequence ID" value="NZ_BMZB01000003.1"/>
</dbReference>